<evidence type="ECO:0000259" key="5">
    <source>
        <dbReference type="Pfam" id="PF10145"/>
    </source>
</evidence>
<feature type="transmembrane region" description="Helical" evidence="4">
    <location>
        <begin position="641"/>
        <end position="659"/>
    </location>
</feature>
<evidence type="ECO:0000256" key="1">
    <source>
        <dbReference type="ARBA" id="ARBA00022612"/>
    </source>
</evidence>
<dbReference type="Gene3D" id="1.10.530.10">
    <property type="match status" value="1"/>
</dbReference>
<keyword evidence="4" id="KW-0472">Membrane</keyword>
<dbReference type="Pfam" id="PF10145">
    <property type="entry name" value="PhageMin_Tail"/>
    <property type="match status" value="1"/>
</dbReference>
<feature type="coiled-coil region" evidence="2">
    <location>
        <begin position="1296"/>
        <end position="1330"/>
    </location>
</feature>
<protein>
    <submittedName>
        <fullName evidence="7">Phage tail tape measure protein</fullName>
    </submittedName>
</protein>
<feature type="coiled-coil region" evidence="2">
    <location>
        <begin position="1754"/>
        <end position="1904"/>
    </location>
</feature>
<feature type="domain" description="Phage tail tape measure protein" evidence="5">
    <location>
        <begin position="358"/>
        <end position="551"/>
    </location>
</feature>
<dbReference type="Proteomes" id="UP001459714">
    <property type="component" value="Unassembled WGS sequence"/>
</dbReference>
<evidence type="ECO:0000256" key="4">
    <source>
        <dbReference type="SAM" id="Phobius"/>
    </source>
</evidence>
<keyword evidence="8" id="KW-1185">Reference proteome</keyword>
<dbReference type="InterPro" id="IPR041219">
    <property type="entry name" value="Phage_lysozyme2"/>
</dbReference>
<keyword evidence="1" id="KW-1188">Viral release from host cell</keyword>
<feature type="coiled-coil region" evidence="2">
    <location>
        <begin position="36"/>
        <end position="99"/>
    </location>
</feature>
<dbReference type="Gene3D" id="1.10.287.950">
    <property type="entry name" value="Methyl-accepting chemotaxis protein"/>
    <property type="match status" value="1"/>
</dbReference>
<dbReference type="InterPro" id="IPR010090">
    <property type="entry name" value="Phage_tape_meas"/>
</dbReference>
<evidence type="ECO:0000313" key="7">
    <source>
        <dbReference type="EMBL" id="MEL3959406.1"/>
    </source>
</evidence>
<evidence type="ECO:0000256" key="2">
    <source>
        <dbReference type="SAM" id="Coils"/>
    </source>
</evidence>
<evidence type="ECO:0000256" key="3">
    <source>
        <dbReference type="SAM" id="MobiDB-lite"/>
    </source>
</evidence>
<dbReference type="NCBIfam" id="TIGR01760">
    <property type="entry name" value="tape_meas_TP901"/>
    <property type="match status" value="1"/>
</dbReference>
<sequence length="2205" mass="248431">MDELVIKIKGSLNEKLTHNEIQKQIDKLGKDLKFTIGTDKKQFDELAAQINKLQNEISKKSSGTTIIGDKIVSDTNVKAQKIQKEINKIVNSYKKLEEVSSVTSKVNFDPNGNIKGFNLQLQKTNGLIENLKYQMQIVKTGDNKYDNSFVLTNRTVSDRTQLEMQKALQQTLINRQKEERKLAQEQAKASNQNIERMKKEEQQIAKQNQQLEHQINLYKRQAQINTQNLQRTHGGYVDNDALNQYLNSVKQINVDTPNAIQQMQNLNMRFKEIKTNAKSAAGALEQSGMSLREMLSTAMTKFPIWMIASTAFYAPIRGLQDMISRLIEIDTLLTDINRVTDMSDGQITNLLNNALTASDQLSSKLTDVLSIMGDFARLGDFNADELTEMASSAQVLTNISDLDAKGSVDALTSAMLNYNIAAEDSIRIADKLNEVDNNFAVSTLDLAQGIQKSASTAKTFGVELDTLVGYIAAIGSTTRESGSIIGNGLKTIFSRITTMSEVEDILNSVNVQVKDMQGNVRPVQDIIADLANVWGSLSEEQQQNIGVTVAGRYQLSRFLALLNNFSLAQDATSTSINSVGSAMREQEKYADSLEGRLNRLDTAWNKLTISTGNAFLTDGIIATVEVLNDLATGLSGIIDTFGALSVIFGTVGVATLLLSTRFRTLVTSLIFTPKAVEATKAAMIGLTTSMTRAEVATVTLKTALRGLLSATVVGAVFAVVGIAIEKLVSAISNAKQAQEEFEQSQQKSVDALTENKEETEELINKYKELSEAKKTGDWNAEKEQEYLQIQQQLGEVFPQLIDSVDQQGQYHLKNAELIDKEIEATKELIDLKREEIRLNAEDKFAENIDERDGYFGLDKKIERRKKDIESLKSLHAEREVINKAEQELLVLENQRASNLQELAYEVMEVANAYNNIDIDPNISKQIENFILSLDLSKLDASELESFSIQVSKIMKSLQESFDSGDESKFQSTVDSFNNLIKKMGLSDDKTNSLKISYEQAKNASEQLKNATYDTDGAMDEYADSAGNAANKTDELVEAYNNATSNIKSLNGVINELNEGNGISADSIGMLLEKYPYLLAYINDETALRQAVQQEINNEANVAMQAMQQKLMADQNYIKTSKVLNSDFRQWLIKTYGIDLTNYKSLAEAKAAVDNQLIKTLGKNWSKYYTILGNGMAQIGGVAGDNLIRGAMQGDKEANKKLNALYSKMQSYNNIVKQVAAGFDSITLSNIDLKSTIKSVGEATDKTSKSTDKLSKSYENATYVADQFAQKLNEINLLLEEQNTLQEKLPKFSREYQESLKKELSYLEQKKNILQEQAKSLKEQINIGKIQKTGVISSGGNSIEEQIWSFFNSKGLSDSAVAGIMGNLKLESRLDPSALNKSSGAYGLAQWLGSRKKALQNYARSVGKNVNDITTQLEFLWKELNSTEKRTLNWLSSNPNASASEAAKMFEKLFERSGGAAINKRVSYANDFYNQFQGMSSKINAENLQSIDEAKSKYNQVLIDILNIDSQIQQLNEEIIESGKAYYEDFIGRVERGIEKISSKLTFEVEGTKEYNALLEDQIAHYIHKKSLLHEEAEYLRSMINSGKLNSKQIEELTQQVSELSLAWWDVEKQVAEARYNLVKSQQKIYQNQMEEIERSLSLIQNKMNLINKETPEYTNYLREQVLIYRQKQDLLHEEAEYLRKQISSGKLYASQVEEVTKRVKELSLSWWDVQNQVNSVNEEIINMRKDTADDVVNKIKDALAKQRDITSAYYEKELKELEKVHKEKMDAIDEETKAYEDYINNKLKLLKRQRDEENYDKEVTNKQKEIIKLQNQIDLLMLDNSYEANAKRKDLEEQLSQLKEDLLEYQADREYDLREQNLNDQLEAYQKDVEAKRDAEDQKYEIERDKIQEAKELNDRFYNEQIADERKWAQIREEIVSGNLENVKGLIKDYLTELKDMNSTIAEEIGISWQEVLNTIDALNKASSNLANLPLTLQETIDKMKSNSNAWFAASPQERKELEQENQKLGASIGAVYNPNDGTWSYNGEYIYLPDKIQNIASQMKSNAMAWHNADATQKKYLEEENQRLGKLIGAIYDPINGTWKYRGLPLFHKGGVVSTSGQSTNKLSRLINSLFQSKNLFQTGNNEVLAKLLEDEVVVQPRNFPNFLGNIKDMIGSLKPQPLLTDSGITINQMDVTIGSIEGGKTGVESFFKHIERNMIKRGR</sequence>
<evidence type="ECO:0000259" key="6">
    <source>
        <dbReference type="Pfam" id="PF18013"/>
    </source>
</evidence>
<gene>
    <name evidence="7" type="ORF">NST17_19835</name>
</gene>
<keyword evidence="4" id="KW-0812">Transmembrane</keyword>
<feature type="coiled-coil region" evidence="2">
    <location>
        <begin position="1626"/>
        <end position="1653"/>
    </location>
</feature>
<feature type="domain" description="Phage tail lysozyme" evidence="6">
    <location>
        <begin position="1343"/>
        <end position="1475"/>
    </location>
</feature>
<name>A0ABU9K2P8_9BACI</name>
<feature type="coiled-coil region" evidence="2">
    <location>
        <begin position="874"/>
        <end position="901"/>
    </location>
</feature>
<keyword evidence="4" id="KW-1133">Transmembrane helix</keyword>
<feature type="region of interest" description="Disordered" evidence="3">
    <location>
        <begin position="183"/>
        <end position="206"/>
    </location>
</feature>
<keyword evidence="2" id="KW-0175">Coiled coil</keyword>
<dbReference type="EMBL" id="JBBYAK010000002">
    <property type="protein sequence ID" value="MEL3959406.1"/>
    <property type="molecule type" value="Genomic_DNA"/>
</dbReference>
<accession>A0ABU9K2P8</accession>
<comment type="caution">
    <text evidence="7">The sequence shown here is derived from an EMBL/GenBank/DDBJ whole genome shotgun (WGS) entry which is preliminary data.</text>
</comment>
<organism evidence="7 8">
    <name type="scientific">Caldifermentibacillus hisashii</name>
    <dbReference type="NCBI Taxonomy" id="996558"/>
    <lineage>
        <taxon>Bacteria</taxon>
        <taxon>Bacillati</taxon>
        <taxon>Bacillota</taxon>
        <taxon>Bacilli</taxon>
        <taxon>Bacillales</taxon>
        <taxon>Bacillaceae</taxon>
        <taxon>Caldifermentibacillus</taxon>
    </lineage>
</organism>
<dbReference type="PANTHER" id="PTHR37813:SF1">
    <property type="entry name" value="FELS-2 PROPHAGE PROTEIN"/>
    <property type="match status" value="1"/>
</dbReference>
<feature type="transmembrane region" description="Helical" evidence="4">
    <location>
        <begin position="706"/>
        <end position="724"/>
    </location>
</feature>
<dbReference type="RefSeq" id="WP_342021044.1">
    <property type="nucleotide sequence ID" value="NZ_JBBYAK010000002.1"/>
</dbReference>
<evidence type="ECO:0000313" key="8">
    <source>
        <dbReference type="Proteomes" id="UP001459714"/>
    </source>
</evidence>
<dbReference type="PANTHER" id="PTHR37813">
    <property type="entry name" value="FELS-2 PROPHAGE PROTEIN"/>
    <property type="match status" value="1"/>
</dbReference>
<feature type="coiled-coil region" evidence="2">
    <location>
        <begin position="724"/>
        <end position="775"/>
    </location>
</feature>
<proteinExistence type="predicted"/>
<dbReference type="Pfam" id="PF18013">
    <property type="entry name" value="Phage_lysozyme2"/>
    <property type="match status" value="1"/>
</dbReference>
<reference evidence="7 8" key="1">
    <citation type="submission" date="2024-03" db="EMBL/GenBank/DDBJ databases">
        <title>Bacilli Hybrid Assemblies.</title>
        <authorList>
            <person name="Kovac J."/>
        </authorList>
    </citation>
    <scope>NUCLEOTIDE SEQUENCE [LARGE SCALE GENOMIC DNA]</scope>
    <source>
        <strain evidence="7 8">FSL M8-0022</strain>
    </source>
</reference>